<dbReference type="Proteomes" id="UP001595696">
    <property type="component" value="Unassembled WGS sequence"/>
</dbReference>
<dbReference type="SUPFAM" id="SSF54637">
    <property type="entry name" value="Thioesterase/thiol ester dehydrase-isomerase"/>
    <property type="match status" value="2"/>
</dbReference>
<dbReference type="Gene3D" id="2.40.160.210">
    <property type="entry name" value="Acyl-CoA thioesterase, double hotdog domain"/>
    <property type="match status" value="1"/>
</dbReference>
<proteinExistence type="predicted"/>
<dbReference type="EMBL" id="JBHSAX010000022">
    <property type="protein sequence ID" value="MFC3965690.1"/>
    <property type="molecule type" value="Genomic_DNA"/>
</dbReference>
<sequence>MEPRHPFDAATALDRVAEGEFRGHTAPEYSNMVGPFGGITAATLVRAVLDDPRRLGEPVAITVNFAGPIADGPFTVRADPARTNRSTQHWTLELVQDGAVTTTATAVTAVRRPTWTDSEIAPPRVPPFAEAAPFVPPEFPVWMSNYEQHFVEGAGPLAAEAGPRPDSVTTVWVRDTPPRPLDRAALTALCDVFIPRAMVRTGRLVPAGTVSLTVYFHADAELLAAVADRPVLGTARAQHFGAGFFDQTATVWSPDGVVLATSHQLVYFKD</sequence>
<dbReference type="Pfam" id="PF13622">
    <property type="entry name" value="4HBT_3"/>
    <property type="match status" value="1"/>
</dbReference>
<dbReference type="InterPro" id="IPR042171">
    <property type="entry name" value="Acyl-CoA_hotdog"/>
</dbReference>
<dbReference type="InterPro" id="IPR049450">
    <property type="entry name" value="ACOT8-like_C"/>
</dbReference>
<dbReference type="RefSeq" id="WP_378615751.1">
    <property type="nucleotide sequence ID" value="NZ_JBHSAX010000022.1"/>
</dbReference>
<dbReference type="InterPro" id="IPR029069">
    <property type="entry name" value="HotDog_dom_sf"/>
</dbReference>
<reference evidence="4" key="1">
    <citation type="journal article" date="2019" name="Int. J. Syst. Evol. Microbiol.">
        <title>The Global Catalogue of Microorganisms (GCM) 10K type strain sequencing project: providing services to taxonomists for standard genome sequencing and annotation.</title>
        <authorList>
            <consortium name="The Broad Institute Genomics Platform"/>
            <consortium name="The Broad Institute Genome Sequencing Center for Infectious Disease"/>
            <person name="Wu L."/>
            <person name="Ma J."/>
        </authorList>
    </citation>
    <scope>NUCLEOTIDE SEQUENCE [LARGE SCALE GENOMIC DNA]</scope>
    <source>
        <strain evidence="4">CGMCC 4.7330</strain>
    </source>
</reference>
<dbReference type="CDD" id="cd00556">
    <property type="entry name" value="Thioesterase_II"/>
    <property type="match status" value="1"/>
</dbReference>
<evidence type="ECO:0000313" key="4">
    <source>
        <dbReference type="Proteomes" id="UP001595696"/>
    </source>
</evidence>
<feature type="domain" description="Acyl-CoA thioesterase-like N-terminal HotDog" evidence="1">
    <location>
        <begin position="27"/>
        <end position="108"/>
    </location>
</feature>
<dbReference type="InterPro" id="IPR049449">
    <property type="entry name" value="TesB_ACOT8-like_N"/>
</dbReference>
<evidence type="ECO:0000259" key="1">
    <source>
        <dbReference type="Pfam" id="PF13622"/>
    </source>
</evidence>
<keyword evidence="4" id="KW-1185">Reference proteome</keyword>
<feature type="domain" description="Acyl-CoA thioesterase-like C-terminal" evidence="2">
    <location>
        <begin position="130"/>
        <end position="267"/>
    </location>
</feature>
<dbReference type="Pfam" id="PF20789">
    <property type="entry name" value="4HBT_3C"/>
    <property type="match status" value="1"/>
</dbReference>
<name>A0ABV8E0M0_9NOCA</name>
<protein>
    <submittedName>
        <fullName evidence="3">Acyl-CoA thioesterase</fullName>
    </submittedName>
</protein>
<evidence type="ECO:0000259" key="2">
    <source>
        <dbReference type="Pfam" id="PF20789"/>
    </source>
</evidence>
<gene>
    <name evidence="3" type="ORF">ACFO0B_27185</name>
</gene>
<accession>A0ABV8E0M0</accession>
<evidence type="ECO:0000313" key="3">
    <source>
        <dbReference type="EMBL" id="MFC3965690.1"/>
    </source>
</evidence>
<organism evidence="3 4">
    <name type="scientific">Nocardia jiangsuensis</name>
    <dbReference type="NCBI Taxonomy" id="1691563"/>
    <lineage>
        <taxon>Bacteria</taxon>
        <taxon>Bacillati</taxon>
        <taxon>Actinomycetota</taxon>
        <taxon>Actinomycetes</taxon>
        <taxon>Mycobacteriales</taxon>
        <taxon>Nocardiaceae</taxon>
        <taxon>Nocardia</taxon>
    </lineage>
</organism>
<comment type="caution">
    <text evidence="3">The sequence shown here is derived from an EMBL/GenBank/DDBJ whole genome shotgun (WGS) entry which is preliminary data.</text>
</comment>